<proteinExistence type="predicted"/>
<protein>
    <submittedName>
        <fullName evidence="1">Uncharacterized protein</fullName>
    </submittedName>
</protein>
<dbReference type="AlphaFoldDB" id="J9G413"/>
<accession>J9G413</accession>
<evidence type="ECO:0000313" key="1">
    <source>
        <dbReference type="EMBL" id="EJW96537.1"/>
    </source>
</evidence>
<name>J9G413_9ZZZZ</name>
<organism evidence="1">
    <name type="scientific">gut metagenome</name>
    <dbReference type="NCBI Taxonomy" id="749906"/>
    <lineage>
        <taxon>unclassified sequences</taxon>
        <taxon>metagenomes</taxon>
        <taxon>organismal metagenomes</taxon>
    </lineage>
</organism>
<dbReference type="EMBL" id="AMCI01005234">
    <property type="protein sequence ID" value="EJW96537.1"/>
    <property type="molecule type" value="Genomic_DNA"/>
</dbReference>
<sequence length="83" mass="9648">MKYFANYEADAVVREDDNGNRYIRCIENLKEHPVGKDSPTAWGIPSYGVTNFLEPISREEYETYGKTWDWSPTTGEKRVLVKN</sequence>
<comment type="caution">
    <text evidence="1">The sequence shown here is derived from an EMBL/GenBank/DDBJ whole genome shotgun (WGS) entry which is preliminary data.</text>
</comment>
<gene>
    <name evidence="1" type="ORF">EVA_15353</name>
</gene>
<reference evidence="1" key="1">
    <citation type="journal article" date="2012" name="PLoS ONE">
        <title>Gene sets for utilization of primary and secondary nutrition supplies in the distal gut of endangered iberian lynx.</title>
        <authorList>
            <person name="Alcaide M."/>
            <person name="Messina E."/>
            <person name="Richter M."/>
            <person name="Bargiela R."/>
            <person name="Peplies J."/>
            <person name="Huws S.A."/>
            <person name="Newbold C.J."/>
            <person name="Golyshin P.N."/>
            <person name="Simon M.A."/>
            <person name="Lopez G."/>
            <person name="Yakimov M.M."/>
            <person name="Ferrer M."/>
        </authorList>
    </citation>
    <scope>NUCLEOTIDE SEQUENCE</scope>
</reference>